<feature type="domain" description="C2H2-type" evidence="12">
    <location>
        <begin position="494"/>
        <end position="521"/>
    </location>
</feature>
<evidence type="ECO:0000256" key="4">
    <source>
        <dbReference type="ARBA" id="ARBA00022771"/>
    </source>
</evidence>
<feature type="domain" description="C2H2-type" evidence="12">
    <location>
        <begin position="160"/>
        <end position="182"/>
    </location>
</feature>
<dbReference type="PROSITE" id="PS00028">
    <property type="entry name" value="ZINC_FINGER_C2H2_1"/>
    <property type="match status" value="22"/>
</dbReference>
<dbReference type="PROSITE" id="PS50157">
    <property type="entry name" value="ZINC_FINGER_C2H2_2"/>
    <property type="match status" value="17"/>
</dbReference>
<feature type="compositionally biased region" description="Polar residues" evidence="11">
    <location>
        <begin position="420"/>
        <end position="431"/>
    </location>
</feature>
<feature type="domain" description="C2H2-type" evidence="12">
    <location>
        <begin position="593"/>
        <end position="621"/>
    </location>
</feature>
<feature type="region of interest" description="Disordered" evidence="11">
    <location>
        <begin position="873"/>
        <end position="901"/>
    </location>
</feature>
<keyword evidence="2" id="KW-0479">Metal-binding</keyword>
<organism evidence="13 14">
    <name type="scientific">Aedes aegypti</name>
    <name type="common">Yellowfever mosquito</name>
    <name type="synonym">Culex aegypti</name>
    <dbReference type="NCBI Taxonomy" id="7159"/>
    <lineage>
        <taxon>Eukaryota</taxon>
        <taxon>Metazoa</taxon>
        <taxon>Ecdysozoa</taxon>
        <taxon>Arthropoda</taxon>
        <taxon>Hexapoda</taxon>
        <taxon>Insecta</taxon>
        <taxon>Pterygota</taxon>
        <taxon>Neoptera</taxon>
        <taxon>Endopterygota</taxon>
        <taxon>Diptera</taxon>
        <taxon>Nematocera</taxon>
        <taxon>Culicoidea</taxon>
        <taxon>Culicidae</taxon>
        <taxon>Culicinae</taxon>
        <taxon>Aedini</taxon>
        <taxon>Aedes</taxon>
        <taxon>Stegomyia</taxon>
    </lineage>
</organism>
<keyword evidence="5" id="KW-0862">Zinc</keyword>
<feature type="compositionally biased region" description="Polar residues" evidence="11">
    <location>
        <begin position="352"/>
        <end position="363"/>
    </location>
</feature>
<dbReference type="PANTHER" id="PTHR24384:SF189">
    <property type="entry name" value="C2H2-TYPE DOMAIN-CONTAINING PROTEIN-RELATED"/>
    <property type="match status" value="1"/>
</dbReference>
<dbReference type="EnsemblMetazoa" id="AAEL001545-RA">
    <property type="protein sequence ID" value="AAEL001545-PA"/>
    <property type="gene ID" value="AAEL001545"/>
</dbReference>
<keyword evidence="8" id="KW-0804">Transcription</keyword>
<evidence type="ECO:0000256" key="9">
    <source>
        <dbReference type="ARBA" id="ARBA00023242"/>
    </source>
</evidence>
<feature type="compositionally biased region" description="Basic and acidic residues" evidence="11">
    <location>
        <begin position="540"/>
        <end position="555"/>
    </location>
</feature>
<dbReference type="GO" id="GO:0000978">
    <property type="term" value="F:RNA polymerase II cis-regulatory region sequence-specific DNA binding"/>
    <property type="evidence" value="ECO:0007669"/>
    <property type="project" value="TreeGrafter"/>
</dbReference>
<feature type="region of interest" description="Disordered" evidence="11">
    <location>
        <begin position="420"/>
        <end position="462"/>
    </location>
</feature>
<feature type="region of interest" description="Disordered" evidence="11">
    <location>
        <begin position="1086"/>
        <end position="1171"/>
    </location>
</feature>
<feature type="domain" description="C2H2-type" evidence="12">
    <location>
        <begin position="709"/>
        <end position="736"/>
    </location>
</feature>
<dbReference type="Pfam" id="PF00096">
    <property type="entry name" value="zf-C2H2"/>
    <property type="match status" value="2"/>
</dbReference>
<evidence type="ECO:0000256" key="5">
    <source>
        <dbReference type="ARBA" id="ARBA00022833"/>
    </source>
</evidence>
<feature type="domain" description="C2H2-type" evidence="12">
    <location>
        <begin position="653"/>
        <end position="675"/>
    </location>
</feature>
<dbReference type="GO" id="GO:0005634">
    <property type="term" value="C:nucleus"/>
    <property type="evidence" value="ECO:0007669"/>
    <property type="project" value="UniProtKB-SubCell"/>
</dbReference>
<dbReference type="EnsemblMetazoa" id="AAEL001545-RB">
    <property type="protein sequence ID" value="AAEL001545-PB"/>
    <property type="gene ID" value="AAEL001545"/>
</dbReference>
<dbReference type="PANTHER" id="PTHR24384">
    <property type="entry name" value="FINGER PUTATIVE TRANSCRIPTION FACTOR FAMILY-RELATED"/>
    <property type="match status" value="1"/>
</dbReference>
<dbReference type="Proteomes" id="UP000008820">
    <property type="component" value="Chromosome 2"/>
</dbReference>
<feature type="compositionally biased region" description="Basic residues" evidence="11">
    <location>
        <begin position="1146"/>
        <end position="1155"/>
    </location>
</feature>
<feature type="region of interest" description="Disordered" evidence="11">
    <location>
        <begin position="49"/>
        <end position="83"/>
    </location>
</feature>
<evidence type="ECO:0000313" key="14">
    <source>
        <dbReference type="Proteomes" id="UP000008820"/>
    </source>
</evidence>
<feature type="compositionally biased region" description="Polar residues" evidence="11">
    <location>
        <begin position="882"/>
        <end position="898"/>
    </location>
</feature>
<evidence type="ECO:0000256" key="11">
    <source>
        <dbReference type="SAM" id="MobiDB-lite"/>
    </source>
</evidence>
<dbReference type="InterPro" id="IPR013087">
    <property type="entry name" value="Znf_C2H2_type"/>
</dbReference>
<feature type="domain" description="C2H2-type" evidence="12">
    <location>
        <begin position="247"/>
        <end position="270"/>
    </location>
</feature>
<dbReference type="InterPro" id="IPR036236">
    <property type="entry name" value="Znf_C2H2_sf"/>
</dbReference>
<feature type="domain" description="C2H2-type" evidence="12">
    <location>
        <begin position="113"/>
        <end position="142"/>
    </location>
</feature>
<keyword evidence="14" id="KW-1185">Reference proteome</keyword>
<evidence type="ECO:0000256" key="3">
    <source>
        <dbReference type="ARBA" id="ARBA00022737"/>
    </source>
</evidence>
<dbReference type="GO" id="GO:0008270">
    <property type="term" value="F:zinc ion binding"/>
    <property type="evidence" value="ECO:0007669"/>
    <property type="project" value="UniProtKB-KW"/>
</dbReference>
<evidence type="ECO:0000259" key="12">
    <source>
        <dbReference type="PROSITE" id="PS50157"/>
    </source>
</evidence>
<evidence type="ECO:0000256" key="1">
    <source>
        <dbReference type="ARBA" id="ARBA00004123"/>
    </source>
</evidence>
<dbReference type="Gene3D" id="3.30.160.60">
    <property type="entry name" value="Classic Zinc Finger"/>
    <property type="match status" value="12"/>
</dbReference>
<proteinExistence type="predicted"/>
<reference evidence="13" key="2">
    <citation type="submission" date="2025-05" db="UniProtKB">
        <authorList>
            <consortium name="EnsemblMetazoa"/>
        </authorList>
    </citation>
    <scope>IDENTIFICATION</scope>
    <source>
        <strain evidence="13">LVP_AGWG</strain>
    </source>
</reference>
<keyword evidence="6" id="KW-0805">Transcription regulation</keyword>
<dbReference type="InterPro" id="IPR050752">
    <property type="entry name" value="C2H2-ZF_domain"/>
</dbReference>
<dbReference type="OrthoDB" id="6814312at2759"/>
<dbReference type="SUPFAM" id="SSF57667">
    <property type="entry name" value="beta-beta-alpha zinc fingers"/>
    <property type="match status" value="10"/>
</dbReference>
<keyword evidence="3" id="KW-0677">Repeat</keyword>
<feature type="region of interest" description="Disordered" evidence="11">
    <location>
        <begin position="538"/>
        <end position="561"/>
    </location>
</feature>
<feature type="region of interest" description="Disordered" evidence="11">
    <location>
        <begin position="352"/>
        <end position="379"/>
    </location>
</feature>
<sequence length="1188" mass="136816">MNDLVDKVKLNPSSEVDLDSSMSNEQSFFADDMVDIEEAKIETRIIGVESSQSSATIRENQSSNEKQSISTPERNANTGSGKSHQCDICHKTYQTKKRLRQHIEVKHKLPYVFKCQQCEVSFRFEIQLRKHERSQQHLNKLQETKAQHKMPTKEEQIKVHICSICDRSFINGNALQLHVERHVPGECEVCHKTFQDRRKLKSHMKYHAPKTNACTICDKSFISKRTLIRHVESHDKKRERQEAIPSFKCDICQKMFLYEGTLTLHKRKAHGPKTYDCYVCGSHFSTSEQLGEHIKIHVKLSRIKMNEKQQLLQGDVKVKIEPREEAYSKIGQNEQIIELSSEAAVDLDSHIESVSPNLPSNNEQHLRKKSKGETRENEQSIGIEDMIDIEEVKIESRKDDDEELDTFTSSHASRTINKITSDTDQTNQNMKHASGDEQRPASRPIRKCKLGKATTETDNDEQPTPLECKVCHKTFRFNCRLNQHEAEAHGPRVHDCDICDASFRTRYGLVLHLDRHKKGKEAGFYSLQALQSDTSASLKNDIETESEHNSEKTSPKDQNITTSTSLQCAKCFKVWPNQNRLWLHYKSAHKEKLKCSLCSETFKFQKRLDRHMELQHKQEDGSFQPLKCAQCNKHFQTSVQYAKHTRIHGPKNHNCTMCSLSFRTTVLLKAHQRTHKFDGMIIDCEICNKVFTNHKQKALHMRAHEPKKHICHICNRQCAFRVNLLAHMKIHEKESCTIVKNPQPSSYIEDDSRENSGTSIHDDNSKHFETREEIHTESIHEIPIKTKKVKCQVTPMTASQEQVDSNKDTVKHKMDLSLVAETETTVENHRESDFRLELSTEDLPSNNEKEGCEQLTGLEDMIDIGEVKIETRPDDDDALKAFNNSTEAESSKPTQGKESASEVMPVQCNICNKILKSSKKWWHHNRRVHGPKKFECPICGRPCIDVHQLKTHIPTHQPIHERRQAKPITAKKNVERPFKCDICDKSFVRRCNVTHHKKQSHGPKPHCCDICDAKFSMRAFLRRHLLTHKPDPALLECKICNLTFPSVRKRSTHMTIHRPKQHKCPFCTKTCTLRINLYRHMKTHDEYHDTASPTSSVTELDTDGASEPSTLENEQSNHSTGVVQLKGSRSSTRGPKKRQETDKPTKSRRTHRKPHSCSVCSSKFSSKKKLKEHVLAEHQETLNDVTIS</sequence>
<keyword evidence="4 10" id="KW-0863">Zinc-finger</keyword>
<name>A0A1S4EZ22_AEDAE</name>
<comment type="subcellular location">
    <subcellularLocation>
        <location evidence="1">Nucleus</location>
    </subcellularLocation>
</comment>
<feature type="domain" description="C2H2-type" evidence="12">
    <location>
        <begin position="1006"/>
        <end position="1033"/>
    </location>
</feature>
<evidence type="ECO:0000256" key="10">
    <source>
        <dbReference type="PROSITE-ProRule" id="PRU00042"/>
    </source>
</evidence>
<keyword evidence="9" id="KW-0539">Nucleus</keyword>
<feature type="compositionally biased region" description="Polar residues" evidence="11">
    <location>
        <begin position="1107"/>
        <end position="1133"/>
    </location>
</feature>
<dbReference type="Pfam" id="PF12874">
    <property type="entry name" value="zf-met"/>
    <property type="match status" value="1"/>
</dbReference>
<accession>A0A1S4EZ22</accession>
<reference evidence="13 14" key="1">
    <citation type="submission" date="2017-06" db="EMBL/GenBank/DDBJ databases">
        <title>Aedes aegypti genome working group (AGWG) sequencing and assembly.</title>
        <authorList>
            <consortium name="Aedes aegypti Genome Working Group (AGWG)"/>
            <person name="Matthews B.J."/>
        </authorList>
    </citation>
    <scope>NUCLEOTIDE SEQUENCE [LARGE SCALE GENOMIC DNA]</scope>
    <source>
        <strain evidence="13 14">LVP_AGWG</strain>
    </source>
</reference>
<feature type="domain" description="C2H2-type" evidence="12">
    <location>
        <begin position="626"/>
        <end position="653"/>
    </location>
</feature>
<feature type="domain" description="C2H2-type" evidence="12">
    <location>
        <begin position="84"/>
        <end position="107"/>
    </location>
</feature>
<feature type="domain" description="C2H2-type" evidence="12">
    <location>
        <begin position="682"/>
        <end position="709"/>
    </location>
</feature>
<protein>
    <recommendedName>
        <fullName evidence="12">C2H2-type domain-containing protein</fullName>
    </recommendedName>
</protein>
<feature type="domain" description="C2H2-type" evidence="12">
    <location>
        <begin position="978"/>
        <end position="1005"/>
    </location>
</feature>
<evidence type="ECO:0000256" key="7">
    <source>
        <dbReference type="ARBA" id="ARBA00023125"/>
    </source>
</evidence>
<evidence type="ECO:0000313" key="13">
    <source>
        <dbReference type="EnsemblMetazoa" id="AAEL001545-PB"/>
    </source>
</evidence>
<dbReference type="Pfam" id="PF13912">
    <property type="entry name" value="zf-C2H2_6"/>
    <property type="match status" value="1"/>
</dbReference>
<feature type="domain" description="C2H2-type" evidence="12">
    <location>
        <begin position="466"/>
        <end position="489"/>
    </location>
</feature>
<feature type="domain" description="C2H2-type" evidence="12">
    <location>
        <begin position="212"/>
        <end position="239"/>
    </location>
</feature>
<evidence type="ECO:0000256" key="6">
    <source>
        <dbReference type="ARBA" id="ARBA00023015"/>
    </source>
</evidence>
<keyword evidence="7" id="KW-0238">DNA-binding</keyword>
<feature type="domain" description="C2H2-type" evidence="12">
    <location>
        <begin position="275"/>
        <end position="297"/>
    </location>
</feature>
<dbReference type="VEuPathDB" id="VectorBase:AAEL001545"/>
<dbReference type="AlphaFoldDB" id="A0A1S4EZ22"/>
<feature type="domain" description="C2H2-type" evidence="12">
    <location>
        <begin position="1062"/>
        <end position="1089"/>
    </location>
</feature>
<evidence type="ECO:0000256" key="8">
    <source>
        <dbReference type="ARBA" id="ARBA00023163"/>
    </source>
</evidence>
<dbReference type="Pfam" id="PF13894">
    <property type="entry name" value="zf-C2H2_4"/>
    <property type="match status" value="1"/>
</dbReference>
<feature type="domain" description="C2H2-type" evidence="12">
    <location>
        <begin position="185"/>
        <end position="212"/>
    </location>
</feature>
<gene>
    <name evidence="13" type="primary">5571261</name>
</gene>
<evidence type="ECO:0000256" key="2">
    <source>
        <dbReference type="ARBA" id="ARBA00022723"/>
    </source>
</evidence>
<dbReference type="SMART" id="SM00355">
    <property type="entry name" value="ZnF_C2H2"/>
    <property type="match status" value="22"/>
</dbReference>
<dbReference type="GO" id="GO:0000981">
    <property type="term" value="F:DNA-binding transcription factor activity, RNA polymerase II-specific"/>
    <property type="evidence" value="ECO:0007669"/>
    <property type="project" value="TreeGrafter"/>
</dbReference>